<organism evidence="2 3">
    <name type="scientific">Pyronema omphalodes (strain CBS 100304)</name>
    <name type="common">Pyronema confluens</name>
    <dbReference type="NCBI Taxonomy" id="1076935"/>
    <lineage>
        <taxon>Eukaryota</taxon>
        <taxon>Fungi</taxon>
        <taxon>Dikarya</taxon>
        <taxon>Ascomycota</taxon>
        <taxon>Pezizomycotina</taxon>
        <taxon>Pezizomycetes</taxon>
        <taxon>Pezizales</taxon>
        <taxon>Pyronemataceae</taxon>
        <taxon>Pyronema</taxon>
    </lineage>
</organism>
<feature type="compositionally biased region" description="Acidic residues" evidence="1">
    <location>
        <begin position="117"/>
        <end position="139"/>
    </location>
</feature>
<dbReference type="AlphaFoldDB" id="U4KUV2"/>
<feature type="region of interest" description="Disordered" evidence="1">
    <location>
        <begin position="1"/>
        <end position="31"/>
    </location>
</feature>
<feature type="compositionally biased region" description="Acidic residues" evidence="1">
    <location>
        <begin position="244"/>
        <end position="273"/>
    </location>
</feature>
<gene>
    <name evidence="2" type="ORF">PCON_04780</name>
</gene>
<feature type="region of interest" description="Disordered" evidence="1">
    <location>
        <begin position="109"/>
        <end position="155"/>
    </location>
</feature>
<protein>
    <submittedName>
        <fullName evidence="2">Uncharacterized protein</fullName>
    </submittedName>
</protein>
<keyword evidence="3" id="KW-1185">Reference proteome</keyword>
<reference evidence="2 3" key="1">
    <citation type="journal article" date="2013" name="PLoS Genet.">
        <title>The genome and development-dependent transcriptomes of Pyronema confluens: a window into fungal evolution.</title>
        <authorList>
            <person name="Traeger S."/>
            <person name="Altegoer F."/>
            <person name="Freitag M."/>
            <person name="Gabaldon T."/>
            <person name="Kempken F."/>
            <person name="Kumar A."/>
            <person name="Marcet-Houben M."/>
            <person name="Poggeler S."/>
            <person name="Stajich J.E."/>
            <person name="Nowrousian M."/>
        </authorList>
    </citation>
    <scope>NUCLEOTIDE SEQUENCE [LARGE SCALE GENOMIC DNA]</scope>
    <source>
        <strain evidence="3">CBS 100304</strain>
        <tissue evidence="2">Vegetative mycelium</tissue>
    </source>
</reference>
<name>U4KUV2_PYROM</name>
<feature type="region of interest" description="Disordered" evidence="1">
    <location>
        <begin position="228"/>
        <end position="273"/>
    </location>
</feature>
<accession>U4KUV2</accession>
<evidence type="ECO:0000313" key="2">
    <source>
        <dbReference type="EMBL" id="CCX05193.1"/>
    </source>
</evidence>
<dbReference type="STRING" id="1076935.U4KUV2"/>
<proteinExistence type="predicted"/>
<evidence type="ECO:0000256" key="1">
    <source>
        <dbReference type="SAM" id="MobiDB-lite"/>
    </source>
</evidence>
<evidence type="ECO:0000313" key="3">
    <source>
        <dbReference type="Proteomes" id="UP000018144"/>
    </source>
</evidence>
<feature type="compositionally biased region" description="Pro residues" evidence="1">
    <location>
        <begin position="1"/>
        <end position="12"/>
    </location>
</feature>
<dbReference type="EMBL" id="HF935235">
    <property type="protein sequence ID" value="CCX05193.1"/>
    <property type="molecule type" value="Genomic_DNA"/>
</dbReference>
<sequence length="322" mass="35431">MTSPAKSPPPHSTNPIHPIRLIGPRLPGSPRRPILPPIPQFGIPSLGLPPCCPDGMKTSFRPKIGQIEKFMSLSMTPGHFLAAEVGGGEGFRVAYSVLPAWKREGAGLDLKGRDRDEGDGDGDEDEDGEMEGSEKDEDEGPHQEEGLEIEEEGEGVDRVVEWVDSLVDHYDGFAERGDREDQEDQVGLFDQGLMERTRDGGGIMQLHPDLVAGLEALELEWDEDFVDDKEGGLDAASDSGLGTLDEEGSQADEAGDEDNFDDDDQDDETEEELEALLEVLPEDLTLDEELAEEKHEPLVEDEKMKQGYLRYAVAPLKRKFGH</sequence>
<dbReference type="Proteomes" id="UP000018144">
    <property type="component" value="Unassembled WGS sequence"/>
</dbReference>